<dbReference type="OrthoDB" id="248846at2"/>
<dbReference type="AlphaFoldDB" id="A0A518ERM9"/>
<organism evidence="1 2">
    <name type="scientific">Saltatorellus ferox</name>
    <dbReference type="NCBI Taxonomy" id="2528018"/>
    <lineage>
        <taxon>Bacteria</taxon>
        <taxon>Pseudomonadati</taxon>
        <taxon>Planctomycetota</taxon>
        <taxon>Planctomycetia</taxon>
        <taxon>Planctomycetia incertae sedis</taxon>
        <taxon>Saltatorellus</taxon>
    </lineage>
</organism>
<name>A0A518ERM9_9BACT</name>
<dbReference type="EMBL" id="CP036434">
    <property type="protein sequence ID" value="QDV06751.1"/>
    <property type="molecule type" value="Genomic_DNA"/>
</dbReference>
<evidence type="ECO:0008006" key="3">
    <source>
        <dbReference type="Google" id="ProtNLM"/>
    </source>
</evidence>
<evidence type="ECO:0000313" key="2">
    <source>
        <dbReference type="Proteomes" id="UP000320390"/>
    </source>
</evidence>
<dbReference type="SUPFAM" id="SSF63829">
    <property type="entry name" value="Calcium-dependent phosphotriesterase"/>
    <property type="match status" value="2"/>
</dbReference>
<keyword evidence="2" id="KW-1185">Reference proteome</keyword>
<protein>
    <recommendedName>
        <fullName evidence="3">SMP-30/Gluconolaconase/LRE-like region</fullName>
    </recommendedName>
</protein>
<evidence type="ECO:0000313" key="1">
    <source>
        <dbReference type="EMBL" id="QDV06751.1"/>
    </source>
</evidence>
<accession>A0A518ERM9</accession>
<sequence>MRSLFTLGAAASLTCLSFGQVRLTEIGTIDLSSTSDPMNPEFIGSNPSAIAWDGTDLYAAGLNSSGATAPVGIARVTDPLGAASFGPAFGLQSAPNSRGYSGLDISGAGIAAAYDSGASDPQGIALYDPAGVQVWVKDGRGGSGVAFNPGFPGGDPALGEGVAWATFGSGRARLQDAATGADIWDGTNGFVIFTSEGSFFRDLDFEDATGDVWVREGNNVLSFTRNGDNSVTNAAIVFDQDPDADFVSGQNIAHLQNEGLVIYNDRSTTGGGQDFFSVVNVIDETGAPQMVNWGGFAPAAGSGYYDFSYDAATSTLAILDFGARSATIFQVATGPEPKPISLVNLRLNEAASSQTIDFLANLSVLGTEARNLYGIDFDPSGTTLYGVDDATLEIVTIDPATGVSTPTGTLLTGPASLTGLSGLSCAPDGTWYLSDYDGMDSNLFRGSIHTGVFDFVGVIAPANLMIDIACDAQGNLYGFSVSDDSLYTIDTSTGLGTPIGTGIGLNANFAQGMDFDWSTDTLFATVYTGSGTGAFCAIDLTTGVATILDDTTPTNSEFEMAVQAEIPGGISTNYCAAEPNSTGGAASIVATGSAGLIANDLVLTCTGMPADSFSIFIASTTQDFVPMAGGGAGNLCLGGSIGRGVGGAIYNSGAAGSISASVDWTSIPQPAGAVAAMAGDTWNFQCWFRDADVGGVPTFNYSDATSVLVR</sequence>
<dbReference type="RefSeq" id="WP_145197202.1">
    <property type="nucleotide sequence ID" value="NZ_CP036434.1"/>
</dbReference>
<dbReference type="Proteomes" id="UP000320390">
    <property type="component" value="Chromosome"/>
</dbReference>
<proteinExistence type="predicted"/>
<gene>
    <name evidence="1" type="ORF">Poly30_22660</name>
</gene>
<reference evidence="1 2" key="1">
    <citation type="submission" date="2019-02" db="EMBL/GenBank/DDBJ databases">
        <title>Deep-cultivation of Planctomycetes and their phenomic and genomic characterization uncovers novel biology.</title>
        <authorList>
            <person name="Wiegand S."/>
            <person name="Jogler M."/>
            <person name="Boedeker C."/>
            <person name="Pinto D."/>
            <person name="Vollmers J."/>
            <person name="Rivas-Marin E."/>
            <person name="Kohn T."/>
            <person name="Peeters S.H."/>
            <person name="Heuer A."/>
            <person name="Rast P."/>
            <person name="Oberbeckmann S."/>
            <person name="Bunk B."/>
            <person name="Jeske O."/>
            <person name="Meyerdierks A."/>
            <person name="Storesund J.E."/>
            <person name="Kallscheuer N."/>
            <person name="Luecker S."/>
            <person name="Lage O.M."/>
            <person name="Pohl T."/>
            <person name="Merkel B.J."/>
            <person name="Hornburger P."/>
            <person name="Mueller R.-W."/>
            <person name="Bruemmer F."/>
            <person name="Labrenz M."/>
            <person name="Spormann A.M."/>
            <person name="Op den Camp H."/>
            <person name="Overmann J."/>
            <person name="Amann R."/>
            <person name="Jetten M.S.M."/>
            <person name="Mascher T."/>
            <person name="Medema M.H."/>
            <person name="Devos D.P."/>
            <person name="Kaster A.-K."/>
            <person name="Ovreas L."/>
            <person name="Rohde M."/>
            <person name="Galperin M.Y."/>
            <person name="Jogler C."/>
        </authorList>
    </citation>
    <scope>NUCLEOTIDE SEQUENCE [LARGE SCALE GENOMIC DNA]</scope>
    <source>
        <strain evidence="1 2">Poly30</strain>
    </source>
</reference>